<dbReference type="GO" id="GO:0005524">
    <property type="term" value="F:ATP binding"/>
    <property type="evidence" value="ECO:0007669"/>
    <property type="project" value="UniProtKB-UniRule"/>
</dbReference>
<dbReference type="GO" id="GO:0061631">
    <property type="term" value="F:ubiquitin conjugating enzyme activity"/>
    <property type="evidence" value="ECO:0007669"/>
    <property type="project" value="UniProtKB-EC"/>
</dbReference>
<feature type="domain" description="UBC core" evidence="10">
    <location>
        <begin position="1"/>
        <end position="152"/>
    </location>
</feature>
<dbReference type="SMART" id="SM00212">
    <property type="entry name" value="UBCc"/>
    <property type="match status" value="1"/>
</dbReference>
<name>A0A914I5V8_GLORO</name>
<sequence>MSKRRLKQELKELEREPVMECTAQPAGNGSDIHLWRATIKGPAGTPYEGGTFVLTMRFRRDYPFQQPRVTFDTPIYHPNINANGVVCLDMLMGQWSPTLTISTILMSICVLLSDANPNKVLVPNVLNIGREYRENREQFNNTAREWTRRHAM</sequence>
<organism evidence="11 12">
    <name type="scientific">Globodera rostochiensis</name>
    <name type="common">Golden nematode worm</name>
    <name type="synonym">Heterodera rostochiensis</name>
    <dbReference type="NCBI Taxonomy" id="31243"/>
    <lineage>
        <taxon>Eukaryota</taxon>
        <taxon>Metazoa</taxon>
        <taxon>Ecdysozoa</taxon>
        <taxon>Nematoda</taxon>
        <taxon>Chromadorea</taxon>
        <taxon>Rhabditida</taxon>
        <taxon>Tylenchina</taxon>
        <taxon>Tylenchomorpha</taxon>
        <taxon>Tylenchoidea</taxon>
        <taxon>Heteroderidae</taxon>
        <taxon>Heteroderinae</taxon>
        <taxon>Globodera</taxon>
    </lineage>
</organism>
<dbReference type="Gene3D" id="3.10.110.10">
    <property type="entry name" value="Ubiquitin Conjugating Enzyme"/>
    <property type="match status" value="1"/>
</dbReference>
<keyword evidence="5 9" id="KW-0547">Nucleotide-binding</keyword>
<evidence type="ECO:0000256" key="3">
    <source>
        <dbReference type="ARBA" id="ARBA00012486"/>
    </source>
</evidence>
<dbReference type="GO" id="GO:0006511">
    <property type="term" value="P:ubiquitin-dependent protein catabolic process"/>
    <property type="evidence" value="ECO:0007669"/>
    <property type="project" value="UniProtKB-ARBA"/>
</dbReference>
<accession>A0A914I5V8</accession>
<evidence type="ECO:0000256" key="5">
    <source>
        <dbReference type="ARBA" id="ARBA00022741"/>
    </source>
</evidence>
<evidence type="ECO:0000256" key="9">
    <source>
        <dbReference type="RuleBase" id="RU362109"/>
    </source>
</evidence>
<keyword evidence="6 9" id="KW-0833">Ubl conjugation pathway</keyword>
<feature type="active site" description="Glycyl thioester intermediate" evidence="8">
    <location>
        <position position="87"/>
    </location>
</feature>
<comment type="similarity">
    <text evidence="9">Belongs to the ubiquitin-conjugating enzyme family.</text>
</comment>
<comment type="pathway">
    <text evidence="2">Protein modification; protein ubiquitination.</text>
</comment>
<dbReference type="EC" id="2.3.2.23" evidence="3"/>
<evidence type="ECO:0000256" key="1">
    <source>
        <dbReference type="ARBA" id="ARBA00000485"/>
    </source>
</evidence>
<comment type="catalytic activity">
    <reaction evidence="1">
        <text>S-ubiquitinyl-[E1 ubiquitin-activating enzyme]-L-cysteine + [E2 ubiquitin-conjugating enzyme]-L-cysteine = [E1 ubiquitin-activating enzyme]-L-cysteine + S-ubiquitinyl-[E2 ubiquitin-conjugating enzyme]-L-cysteine.</text>
        <dbReference type="EC" id="2.3.2.23"/>
    </reaction>
</comment>
<dbReference type="FunFam" id="3.10.110.10:FF:000101">
    <property type="entry name" value="Ubiquitin-conjugating enzyme E2 D2"/>
    <property type="match status" value="1"/>
</dbReference>
<dbReference type="InterPro" id="IPR000608">
    <property type="entry name" value="UBC"/>
</dbReference>
<evidence type="ECO:0000256" key="7">
    <source>
        <dbReference type="ARBA" id="ARBA00022840"/>
    </source>
</evidence>
<proteinExistence type="inferred from homology"/>
<dbReference type="InterPro" id="IPR023313">
    <property type="entry name" value="UBQ-conjugating_AS"/>
</dbReference>
<dbReference type="PROSITE" id="PS00183">
    <property type="entry name" value="UBC_1"/>
    <property type="match status" value="1"/>
</dbReference>
<evidence type="ECO:0000256" key="8">
    <source>
        <dbReference type="PROSITE-ProRule" id="PRU10133"/>
    </source>
</evidence>
<dbReference type="Pfam" id="PF00179">
    <property type="entry name" value="UQ_con"/>
    <property type="match status" value="1"/>
</dbReference>
<evidence type="ECO:0000256" key="2">
    <source>
        <dbReference type="ARBA" id="ARBA00004906"/>
    </source>
</evidence>
<evidence type="ECO:0000313" key="12">
    <source>
        <dbReference type="WBParaSite" id="Gr19_v10_g7179.t1"/>
    </source>
</evidence>
<dbReference type="PROSITE" id="PS50127">
    <property type="entry name" value="UBC_2"/>
    <property type="match status" value="1"/>
</dbReference>
<dbReference type="InterPro" id="IPR016135">
    <property type="entry name" value="UBQ-conjugating_enzyme/RWD"/>
</dbReference>
<dbReference type="SUPFAM" id="SSF54495">
    <property type="entry name" value="UBC-like"/>
    <property type="match status" value="1"/>
</dbReference>
<keyword evidence="11" id="KW-1185">Reference proteome</keyword>
<keyword evidence="7 9" id="KW-0067">ATP-binding</keyword>
<reference evidence="12" key="1">
    <citation type="submission" date="2022-11" db="UniProtKB">
        <authorList>
            <consortium name="WormBaseParasite"/>
        </authorList>
    </citation>
    <scope>IDENTIFICATION</scope>
</reference>
<evidence type="ECO:0000256" key="4">
    <source>
        <dbReference type="ARBA" id="ARBA00022679"/>
    </source>
</evidence>
<keyword evidence="4" id="KW-0808">Transferase</keyword>
<evidence type="ECO:0000259" key="10">
    <source>
        <dbReference type="PROSITE" id="PS50127"/>
    </source>
</evidence>
<dbReference type="Proteomes" id="UP000887572">
    <property type="component" value="Unplaced"/>
</dbReference>
<dbReference type="PANTHER" id="PTHR24068">
    <property type="entry name" value="UBIQUITIN-CONJUGATING ENZYME E2"/>
    <property type="match status" value="1"/>
</dbReference>
<evidence type="ECO:0000256" key="6">
    <source>
        <dbReference type="ARBA" id="ARBA00022786"/>
    </source>
</evidence>
<protein>
    <recommendedName>
        <fullName evidence="3">E2 ubiquitin-conjugating enzyme</fullName>
        <ecNumber evidence="3">2.3.2.23</ecNumber>
    </recommendedName>
</protein>
<dbReference type="WBParaSite" id="Gr19_v10_g7179.t1">
    <property type="protein sequence ID" value="Gr19_v10_g7179.t1"/>
    <property type="gene ID" value="Gr19_v10_g7179"/>
</dbReference>
<dbReference type="AlphaFoldDB" id="A0A914I5V8"/>
<evidence type="ECO:0000313" key="11">
    <source>
        <dbReference type="Proteomes" id="UP000887572"/>
    </source>
</evidence>